<comment type="subcellular location">
    <subcellularLocation>
        <location evidence="1">Nucleus</location>
    </subcellularLocation>
</comment>
<organism evidence="6 7">
    <name type="scientific">Agrocybe chaxingu</name>
    <dbReference type="NCBI Taxonomy" id="84603"/>
    <lineage>
        <taxon>Eukaryota</taxon>
        <taxon>Fungi</taxon>
        <taxon>Dikarya</taxon>
        <taxon>Basidiomycota</taxon>
        <taxon>Agaricomycotina</taxon>
        <taxon>Agaricomycetes</taxon>
        <taxon>Agaricomycetidae</taxon>
        <taxon>Agaricales</taxon>
        <taxon>Agaricineae</taxon>
        <taxon>Strophariaceae</taxon>
        <taxon>Agrocybe</taxon>
    </lineage>
</organism>
<reference evidence="6" key="1">
    <citation type="submission" date="2022-07" db="EMBL/GenBank/DDBJ databases">
        <title>Genome Sequence of Agrocybe chaxingu.</title>
        <authorList>
            <person name="Buettner E."/>
        </authorList>
    </citation>
    <scope>NUCLEOTIDE SEQUENCE</scope>
    <source>
        <strain evidence="6">MP-N11</strain>
    </source>
</reference>
<keyword evidence="3" id="KW-0539">Nucleus</keyword>
<dbReference type="EMBL" id="JANKHO010000007">
    <property type="protein sequence ID" value="KAJ3517912.1"/>
    <property type="molecule type" value="Genomic_DNA"/>
</dbReference>
<comment type="caution">
    <text evidence="6">The sequence shown here is derived from an EMBL/GenBank/DDBJ whole genome shotgun (WGS) entry which is preliminary data.</text>
</comment>
<evidence type="ECO:0000313" key="7">
    <source>
        <dbReference type="Proteomes" id="UP001148786"/>
    </source>
</evidence>
<evidence type="ECO:0000256" key="1">
    <source>
        <dbReference type="ARBA" id="ARBA00004123"/>
    </source>
</evidence>
<dbReference type="InterPro" id="IPR009061">
    <property type="entry name" value="DNA-bd_dom_put_sf"/>
</dbReference>
<feature type="domain" description="XPA C-terminal" evidence="5">
    <location>
        <begin position="63"/>
        <end position="106"/>
    </location>
</feature>
<gene>
    <name evidence="6" type="ORF">NLJ89_g202</name>
</gene>
<dbReference type="OrthoDB" id="3058642at2759"/>
<evidence type="ECO:0000313" key="6">
    <source>
        <dbReference type="EMBL" id="KAJ3517912.1"/>
    </source>
</evidence>
<dbReference type="CDD" id="cd21075">
    <property type="entry name" value="DBD_XPA-like"/>
    <property type="match status" value="1"/>
</dbReference>
<evidence type="ECO:0000256" key="4">
    <source>
        <dbReference type="SAM" id="MobiDB-lite"/>
    </source>
</evidence>
<dbReference type="AlphaFoldDB" id="A0A9W8N2B4"/>
<feature type="compositionally biased region" description="Basic and acidic residues" evidence="4">
    <location>
        <begin position="40"/>
        <end position="53"/>
    </location>
</feature>
<accession>A0A9W8N2B4</accession>
<dbReference type="GO" id="GO:0005634">
    <property type="term" value="C:nucleus"/>
    <property type="evidence" value="ECO:0007669"/>
    <property type="project" value="UniProtKB-SubCell"/>
</dbReference>
<evidence type="ECO:0000259" key="5">
    <source>
        <dbReference type="Pfam" id="PF05181"/>
    </source>
</evidence>
<dbReference type="InterPro" id="IPR037129">
    <property type="entry name" value="XPA_sf"/>
</dbReference>
<dbReference type="Gene3D" id="3.90.530.10">
    <property type="entry name" value="XPA C-terminal domain"/>
    <property type="match status" value="1"/>
</dbReference>
<keyword evidence="2" id="KW-0862">Zinc</keyword>
<name>A0A9W8N2B4_9AGAR</name>
<dbReference type="Proteomes" id="UP001148786">
    <property type="component" value="Unassembled WGS sequence"/>
</dbReference>
<sequence length="159" mass="18049">MGAEAQAFADEAYELYVKPFAEDAGTKFTDPAPANGTSMKRVERPESEWDETKWPKSKLKAATLIPKGRAKSEFLLTDKDMLPLSYCKKKNSQGYNCMKMYNKREVERRAWDKYGGPNGLDAALAFLQAERPRKWSKTGPSVFVAEENEIVRVEEHHLG</sequence>
<dbReference type="InterPro" id="IPR022656">
    <property type="entry name" value="XPA_C"/>
</dbReference>
<protein>
    <recommendedName>
        <fullName evidence="5">XPA C-terminal domain-containing protein</fullName>
    </recommendedName>
</protein>
<dbReference type="Pfam" id="PF05181">
    <property type="entry name" value="XPA_C"/>
    <property type="match status" value="1"/>
</dbReference>
<proteinExistence type="predicted"/>
<keyword evidence="7" id="KW-1185">Reference proteome</keyword>
<dbReference type="SUPFAM" id="SSF46955">
    <property type="entry name" value="Putative DNA-binding domain"/>
    <property type="match status" value="1"/>
</dbReference>
<feature type="region of interest" description="Disordered" evidence="4">
    <location>
        <begin position="27"/>
        <end position="53"/>
    </location>
</feature>
<evidence type="ECO:0000256" key="3">
    <source>
        <dbReference type="ARBA" id="ARBA00023242"/>
    </source>
</evidence>
<evidence type="ECO:0000256" key="2">
    <source>
        <dbReference type="ARBA" id="ARBA00022833"/>
    </source>
</evidence>